<evidence type="ECO:0000256" key="3">
    <source>
        <dbReference type="ARBA" id="ARBA00022827"/>
    </source>
</evidence>
<name>A0ABU7LBG9_9NOCA</name>
<organism evidence="6 7">
    <name type="scientific">Rhodococcus artemisiae</name>
    <dbReference type="NCBI Taxonomy" id="714159"/>
    <lineage>
        <taxon>Bacteria</taxon>
        <taxon>Bacillati</taxon>
        <taxon>Actinomycetota</taxon>
        <taxon>Actinomycetes</taxon>
        <taxon>Mycobacteriales</taxon>
        <taxon>Nocardiaceae</taxon>
        <taxon>Rhodococcus</taxon>
    </lineage>
</organism>
<proteinExistence type="predicted"/>
<sequence>MSNPDVRPVSADSIESWDHEADVVIAGFGIAGVAAAIGAAESGADVLVLERTGGGGGAAALSGGIVYLGGGTRLQQACGIDDTPENMKTFLAAALGPGVDEKKLDVYCDGSVAHFEWLEACGVPYKDGFWNQPGWEIPNDDSLMYSGGENAAPFSTLAPPAPRGHLAQVPMPRTGEQGAGHVLMTTLIAKAGALGVRVETDVRMQRLVTDADGRVVGLVTTRFGKQIAVRARNGVVLATGSFAYNDEMMQAYAPRLYKRPAATVEEHDGRGILVAQALGAGLAHMDACEVAFFCDPQLMARGILVNGRGQRYVQEDTYPGRIGQLTLFENDNQAFLVIDQKSYEEGMEAPSSSPQLRRQPTWVCETVDELEAEMGLPAGSLTSTVEMYNRHAAEGSDPVLGKKPEWVAPIGSPVAAIDLRGNTGGFTLGGLRTSIDSEVLHVDGTPIPGLYAAGRCTSGLSAFGYCSGISLGDGSFFGRRAGIHAATS</sequence>
<comment type="caution">
    <text evidence="6">The sequence shown here is derived from an EMBL/GenBank/DDBJ whole genome shotgun (WGS) entry which is preliminary data.</text>
</comment>
<evidence type="ECO:0000256" key="1">
    <source>
        <dbReference type="ARBA" id="ARBA00001974"/>
    </source>
</evidence>
<gene>
    <name evidence="6" type="ORF">Q7514_15180</name>
</gene>
<dbReference type="PANTHER" id="PTHR43400:SF10">
    <property type="entry name" value="3-OXOSTEROID 1-DEHYDROGENASE"/>
    <property type="match status" value="1"/>
</dbReference>
<evidence type="ECO:0000313" key="7">
    <source>
        <dbReference type="Proteomes" id="UP001336020"/>
    </source>
</evidence>
<evidence type="ECO:0000256" key="4">
    <source>
        <dbReference type="ARBA" id="ARBA00023002"/>
    </source>
</evidence>
<dbReference type="Gene3D" id="3.90.700.10">
    <property type="entry name" value="Succinate dehydrogenase/fumarate reductase flavoprotein, catalytic domain"/>
    <property type="match status" value="1"/>
</dbReference>
<dbReference type="InterPro" id="IPR003953">
    <property type="entry name" value="FAD-dep_OxRdtase_2_FAD-bd"/>
</dbReference>
<dbReference type="InterPro" id="IPR027477">
    <property type="entry name" value="Succ_DH/fumarate_Rdtase_cat_sf"/>
</dbReference>
<reference evidence="6 7" key="1">
    <citation type="submission" date="2023-07" db="EMBL/GenBank/DDBJ databases">
        <authorList>
            <person name="Girao M."/>
            <person name="Carvalho M.F."/>
        </authorList>
    </citation>
    <scope>NUCLEOTIDE SEQUENCE [LARGE SCALE GENOMIC DNA]</scope>
    <source>
        <strain evidence="6 7">YIM65754</strain>
    </source>
</reference>
<feature type="domain" description="FAD-dependent oxidoreductase 2 FAD-binding" evidence="5">
    <location>
        <begin position="22"/>
        <end position="470"/>
    </location>
</feature>
<dbReference type="Gene3D" id="3.50.50.60">
    <property type="entry name" value="FAD/NAD(P)-binding domain"/>
    <property type="match status" value="1"/>
</dbReference>
<dbReference type="RefSeq" id="WP_330134103.1">
    <property type="nucleotide sequence ID" value="NZ_JAUTXY010000006.1"/>
</dbReference>
<keyword evidence="3" id="KW-0274">FAD</keyword>
<dbReference type="PANTHER" id="PTHR43400">
    <property type="entry name" value="FUMARATE REDUCTASE"/>
    <property type="match status" value="1"/>
</dbReference>
<protein>
    <submittedName>
        <fullName evidence="6">FAD-dependent oxidoreductase</fullName>
    </submittedName>
</protein>
<evidence type="ECO:0000313" key="6">
    <source>
        <dbReference type="EMBL" id="MEE2058864.1"/>
    </source>
</evidence>
<dbReference type="Proteomes" id="UP001336020">
    <property type="component" value="Unassembled WGS sequence"/>
</dbReference>
<dbReference type="InterPro" id="IPR050315">
    <property type="entry name" value="FAD-oxidoreductase_2"/>
</dbReference>
<keyword evidence="2" id="KW-0285">Flavoprotein</keyword>
<keyword evidence="7" id="KW-1185">Reference proteome</keyword>
<dbReference type="Pfam" id="PF00890">
    <property type="entry name" value="FAD_binding_2"/>
    <property type="match status" value="1"/>
</dbReference>
<comment type="cofactor">
    <cofactor evidence="1">
        <name>FAD</name>
        <dbReference type="ChEBI" id="CHEBI:57692"/>
    </cofactor>
</comment>
<dbReference type="InterPro" id="IPR036188">
    <property type="entry name" value="FAD/NAD-bd_sf"/>
</dbReference>
<keyword evidence="4" id="KW-0560">Oxidoreductase</keyword>
<dbReference type="EMBL" id="JAUTXY010000006">
    <property type="protein sequence ID" value="MEE2058864.1"/>
    <property type="molecule type" value="Genomic_DNA"/>
</dbReference>
<dbReference type="SUPFAM" id="SSF56425">
    <property type="entry name" value="Succinate dehydrogenase/fumarate reductase flavoprotein, catalytic domain"/>
    <property type="match status" value="1"/>
</dbReference>
<evidence type="ECO:0000259" key="5">
    <source>
        <dbReference type="Pfam" id="PF00890"/>
    </source>
</evidence>
<dbReference type="NCBIfam" id="NF005512">
    <property type="entry name" value="PRK07121.1-5"/>
    <property type="match status" value="1"/>
</dbReference>
<accession>A0ABU7LBG9</accession>
<evidence type="ECO:0000256" key="2">
    <source>
        <dbReference type="ARBA" id="ARBA00022630"/>
    </source>
</evidence>
<dbReference type="SUPFAM" id="SSF51905">
    <property type="entry name" value="FAD/NAD(P)-binding domain"/>
    <property type="match status" value="1"/>
</dbReference>
<dbReference type="NCBIfam" id="NF005510">
    <property type="entry name" value="PRK07121.1-3"/>
    <property type="match status" value="1"/>
</dbReference>